<name>A0ABV2JEB2_9FIRM</name>
<feature type="transmembrane region" description="Helical" evidence="1">
    <location>
        <begin position="86"/>
        <end position="105"/>
    </location>
</feature>
<evidence type="ECO:0000256" key="1">
    <source>
        <dbReference type="SAM" id="Phobius"/>
    </source>
</evidence>
<evidence type="ECO:0000313" key="2">
    <source>
        <dbReference type="EMBL" id="MET3618124.1"/>
    </source>
</evidence>
<proteinExistence type="predicted"/>
<accession>A0ABV2JEB2</accession>
<keyword evidence="1" id="KW-1133">Transmembrane helix</keyword>
<feature type="transmembrane region" description="Helical" evidence="1">
    <location>
        <begin position="7"/>
        <end position="30"/>
    </location>
</feature>
<keyword evidence="1" id="KW-0472">Membrane</keyword>
<evidence type="ECO:0000313" key="3">
    <source>
        <dbReference type="Proteomes" id="UP001549162"/>
    </source>
</evidence>
<gene>
    <name evidence="2" type="ORF">ABID14_001759</name>
</gene>
<dbReference type="Pfam" id="PF11457">
    <property type="entry name" value="DUF3021"/>
    <property type="match status" value="1"/>
</dbReference>
<reference evidence="2 3" key="1">
    <citation type="submission" date="2024-06" db="EMBL/GenBank/DDBJ databases">
        <title>Genomic Encyclopedia of Type Strains, Phase IV (KMG-IV): sequencing the most valuable type-strain genomes for metagenomic binning, comparative biology and taxonomic classification.</title>
        <authorList>
            <person name="Goeker M."/>
        </authorList>
    </citation>
    <scope>NUCLEOTIDE SEQUENCE [LARGE SCALE GENOMIC DNA]</scope>
    <source>
        <strain evidence="2 3">DSM 21460</strain>
    </source>
</reference>
<protein>
    <submittedName>
        <fullName evidence="2">Membrane protein DedA with SNARE-associated domain</fullName>
    </submittedName>
</protein>
<keyword evidence="1" id="KW-0812">Transmembrane</keyword>
<dbReference type="Proteomes" id="UP001549162">
    <property type="component" value="Unassembled WGS sequence"/>
</dbReference>
<comment type="caution">
    <text evidence="2">The sequence shown here is derived from an EMBL/GenBank/DDBJ whole genome shotgun (WGS) entry which is preliminary data.</text>
</comment>
<dbReference type="EMBL" id="JBEPMA010000016">
    <property type="protein sequence ID" value="MET3618124.1"/>
    <property type="molecule type" value="Genomic_DNA"/>
</dbReference>
<feature type="transmembrane region" description="Helical" evidence="1">
    <location>
        <begin position="50"/>
        <end position="74"/>
    </location>
</feature>
<dbReference type="RefSeq" id="WP_354369177.1">
    <property type="nucleotide sequence ID" value="NZ_JBEPMA010000016.1"/>
</dbReference>
<feature type="transmembrane region" description="Helical" evidence="1">
    <location>
        <begin position="117"/>
        <end position="135"/>
    </location>
</feature>
<dbReference type="InterPro" id="IPR021560">
    <property type="entry name" value="DUF3021"/>
</dbReference>
<organism evidence="2 3">
    <name type="scientific">Peptoniphilus olsenii</name>
    <dbReference type="NCBI Taxonomy" id="411570"/>
    <lineage>
        <taxon>Bacteria</taxon>
        <taxon>Bacillati</taxon>
        <taxon>Bacillota</taxon>
        <taxon>Tissierellia</taxon>
        <taxon>Tissierellales</taxon>
        <taxon>Peptoniphilaceae</taxon>
        <taxon>Peptoniphilus</taxon>
    </lineage>
</organism>
<keyword evidence="3" id="KW-1185">Reference proteome</keyword>
<sequence length="150" mass="17022">MKTIFKRFVIGSFIGISISHLISLIISIILGHENYQGASPQLIASFGNEINAMVVQTLASMVLGGVFSAASYVFDRTDYSITKQTIIHFLITTPVYLAISYYLGWSSKSLKGFLLTLIIYTFIYIVIWLTVYLYWKQKVAKLNNDIKKYN</sequence>